<accession>A0A139SQ28</accession>
<keyword evidence="8" id="KW-1185">Reference proteome</keyword>
<keyword evidence="3" id="KW-0375">Hydrogen ion transport</keyword>
<reference evidence="7 8" key="1">
    <citation type="submission" date="2016-02" db="EMBL/GenBank/DDBJ databases">
        <authorList>
            <person name="Wen L."/>
            <person name="He K."/>
            <person name="Yang H."/>
        </authorList>
    </citation>
    <scope>NUCLEOTIDE SEQUENCE [LARGE SCALE GENOMIC DNA]</scope>
    <source>
        <strain evidence="7 8">CV41</strain>
    </source>
</reference>
<protein>
    <submittedName>
        <fullName evidence="7">ATP synthase F0F1 subunit delta</fullName>
    </submittedName>
</protein>
<dbReference type="AlphaFoldDB" id="A0A139SQ28"/>
<dbReference type="OrthoDB" id="9814841at2"/>
<evidence type="ECO:0000256" key="6">
    <source>
        <dbReference type="ARBA" id="ARBA00023310"/>
    </source>
</evidence>
<dbReference type="RefSeq" id="WP_068711135.1">
    <property type="nucleotide sequence ID" value="NZ_LSZP01000020.1"/>
</dbReference>
<evidence type="ECO:0000256" key="5">
    <source>
        <dbReference type="ARBA" id="ARBA00023136"/>
    </source>
</evidence>
<dbReference type="STRING" id="1548208.AXK12_02775"/>
<sequence>MAAAPSKASQQLARQLFGLSLANGLVTAERVEGVLAYLEKHPPAQPLAVLEAYRRLVARELAKGELIVEHAGPIAEGILRSLEGAFTQKYKRQVTARSVHNASLIAGLRLHIGDDLYEASIAQQLSQLTVAA</sequence>
<dbReference type="Proteomes" id="UP000071392">
    <property type="component" value="Unassembled WGS sequence"/>
</dbReference>
<keyword evidence="2" id="KW-0813">Transport</keyword>
<comment type="caution">
    <text evidence="7">The sequence shown here is derived from an EMBL/GenBank/DDBJ whole genome shotgun (WGS) entry which is preliminary data.</text>
</comment>
<evidence type="ECO:0000256" key="3">
    <source>
        <dbReference type="ARBA" id="ARBA00022781"/>
    </source>
</evidence>
<keyword evidence="6" id="KW-0066">ATP synthesis</keyword>
<dbReference type="GO" id="GO:0016020">
    <property type="term" value="C:membrane"/>
    <property type="evidence" value="ECO:0007669"/>
    <property type="project" value="UniProtKB-SubCell"/>
</dbReference>
<dbReference type="Pfam" id="PF00213">
    <property type="entry name" value="OSCP"/>
    <property type="match status" value="1"/>
</dbReference>
<comment type="subcellular location">
    <subcellularLocation>
        <location evidence="1">Membrane</location>
    </subcellularLocation>
</comment>
<proteinExistence type="predicted"/>
<name>A0A139SQ28_9BACT</name>
<dbReference type="InterPro" id="IPR000711">
    <property type="entry name" value="ATPase_OSCP/dsu"/>
</dbReference>
<gene>
    <name evidence="7" type="ORF">AXK12_02775</name>
</gene>
<dbReference type="EMBL" id="LSZP01000020">
    <property type="protein sequence ID" value="KXU36699.1"/>
    <property type="molecule type" value="Genomic_DNA"/>
</dbReference>
<evidence type="ECO:0000256" key="2">
    <source>
        <dbReference type="ARBA" id="ARBA00022448"/>
    </source>
</evidence>
<organism evidence="7 8">
    <name type="scientific">Cephaloticoccus capnophilus</name>
    <dbReference type="NCBI Taxonomy" id="1548208"/>
    <lineage>
        <taxon>Bacteria</taxon>
        <taxon>Pseudomonadati</taxon>
        <taxon>Verrucomicrobiota</taxon>
        <taxon>Opitutia</taxon>
        <taxon>Opitutales</taxon>
        <taxon>Opitutaceae</taxon>
        <taxon>Cephaloticoccus</taxon>
    </lineage>
</organism>
<keyword evidence="4" id="KW-0406">Ion transport</keyword>
<keyword evidence="5" id="KW-0472">Membrane</keyword>
<evidence type="ECO:0000256" key="1">
    <source>
        <dbReference type="ARBA" id="ARBA00004370"/>
    </source>
</evidence>
<evidence type="ECO:0000313" key="8">
    <source>
        <dbReference type="Proteomes" id="UP000071392"/>
    </source>
</evidence>
<evidence type="ECO:0000313" key="7">
    <source>
        <dbReference type="EMBL" id="KXU36699.1"/>
    </source>
</evidence>
<evidence type="ECO:0000256" key="4">
    <source>
        <dbReference type="ARBA" id="ARBA00023065"/>
    </source>
</evidence>
<dbReference type="GO" id="GO:0046933">
    <property type="term" value="F:proton-transporting ATP synthase activity, rotational mechanism"/>
    <property type="evidence" value="ECO:0007669"/>
    <property type="project" value="InterPro"/>
</dbReference>